<sequence length="121" mass="13695">MGTKQTDIPKQYRPGWLESLDGRYGLARELRARFDEVCNDLGGADRLSYMQRSLVERGLWLEYWLAQQEQALSKGGDFDVGKWVQAANSLQGIYSRLGLERRQRDVPDLAQYLAAKAGEAG</sequence>
<dbReference type="KEGG" id="aeh:Mlg_0640"/>
<keyword evidence="2" id="KW-1185">Reference proteome</keyword>
<dbReference type="eggNOG" id="ENOG5032Y37">
    <property type="taxonomic scope" value="Bacteria"/>
</dbReference>
<dbReference type="OrthoDB" id="6197906at2"/>
<name>Q0AAZ3_ALKEH</name>
<dbReference type="AlphaFoldDB" id="Q0AAZ3"/>
<proteinExistence type="predicted"/>
<organism evidence="1 2">
    <name type="scientific">Alkalilimnicola ehrlichii (strain ATCC BAA-1101 / DSM 17681 / MLHE-1)</name>
    <dbReference type="NCBI Taxonomy" id="187272"/>
    <lineage>
        <taxon>Bacteria</taxon>
        <taxon>Pseudomonadati</taxon>
        <taxon>Pseudomonadota</taxon>
        <taxon>Gammaproteobacteria</taxon>
        <taxon>Chromatiales</taxon>
        <taxon>Ectothiorhodospiraceae</taxon>
        <taxon>Alkalilimnicola</taxon>
    </lineage>
</organism>
<evidence type="ECO:0000313" key="2">
    <source>
        <dbReference type="Proteomes" id="UP000001962"/>
    </source>
</evidence>
<reference evidence="2" key="1">
    <citation type="submission" date="2006-08" db="EMBL/GenBank/DDBJ databases">
        <title>Complete sequence of Alkalilimnicola ehrilichei MLHE-1.</title>
        <authorList>
            <person name="Copeland A."/>
            <person name="Lucas S."/>
            <person name="Lapidus A."/>
            <person name="Barry K."/>
            <person name="Detter J.C."/>
            <person name="Glavina del Rio T."/>
            <person name="Hammon N."/>
            <person name="Israni S."/>
            <person name="Dalin E."/>
            <person name="Tice H."/>
            <person name="Pitluck S."/>
            <person name="Sims D."/>
            <person name="Brettin T."/>
            <person name="Bruce D."/>
            <person name="Han C."/>
            <person name="Tapia R."/>
            <person name="Gilna P."/>
            <person name="Schmutz J."/>
            <person name="Larimer F."/>
            <person name="Land M."/>
            <person name="Hauser L."/>
            <person name="Kyrpides N."/>
            <person name="Mikhailova N."/>
            <person name="Oremland R.S."/>
            <person name="Hoeft S.E."/>
            <person name="Switzer-Blum J."/>
            <person name="Kulp T."/>
            <person name="King G."/>
            <person name="Tabita R."/>
            <person name="Witte B."/>
            <person name="Santini J.M."/>
            <person name="Basu P."/>
            <person name="Hollibaugh J.T."/>
            <person name="Xie G."/>
            <person name="Stolz J.F."/>
            <person name="Richardson P."/>
        </authorList>
    </citation>
    <scope>NUCLEOTIDE SEQUENCE [LARGE SCALE GENOMIC DNA]</scope>
    <source>
        <strain evidence="2">ATCC BAA-1101 / DSM 17681 / MLHE-1</strain>
    </source>
</reference>
<dbReference type="HOGENOM" id="CLU_2080971_0_0_6"/>
<dbReference type="EMBL" id="CP000453">
    <property type="protein sequence ID" value="ABI55994.1"/>
    <property type="molecule type" value="Genomic_DNA"/>
</dbReference>
<accession>Q0AAZ3</accession>
<evidence type="ECO:0000313" key="1">
    <source>
        <dbReference type="EMBL" id="ABI55994.1"/>
    </source>
</evidence>
<gene>
    <name evidence="1" type="ordered locus">Mlg_0640</name>
</gene>
<dbReference type="RefSeq" id="WP_011628389.1">
    <property type="nucleotide sequence ID" value="NC_008340.1"/>
</dbReference>
<protein>
    <submittedName>
        <fullName evidence="1">Uncharacterized protein</fullName>
    </submittedName>
</protein>
<dbReference type="Proteomes" id="UP000001962">
    <property type="component" value="Chromosome"/>
</dbReference>